<dbReference type="PANTHER" id="PTHR23037:SF7">
    <property type="entry name" value="INTERLEUKIN-21 RECEPTOR"/>
    <property type="match status" value="1"/>
</dbReference>
<evidence type="ECO:0000256" key="1">
    <source>
        <dbReference type="ARBA" id="ARBA00004479"/>
    </source>
</evidence>
<reference evidence="9 10" key="1">
    <citation type="submission" date="2024-06" db="EMBL/GenBank/DDBJ databases">
        <authorList>
            <person name="Pan Q."/>
            <person name="Wen M."/>
            <person name="Jouanno E."/>
            <person name="Zahm M."/>
            <person name="Klopp C."/>
            <person name="Cabau C."/>
            <person name="Louis A."/>
            <person name="Berthelot C."/>
            <person name="Parey E."/>
            <person name="Roest Crollius H."/>
            <person name="Montfort J."/>
            <person name="Robinson-Rechavi M."/>
            <person name="Bouchez O."/>
            <person name="Lampietro C."/>
            <person name="Lopez Roques C."/>
            <person name="Donnadieu C."/>
            <person name="Postlethwait J."/>
            <person name="Bobe J."/>
            <person name="Verreycken H."/>
            <person name="Guiguen Y."/>
        </authorList>
    </citation>
    <scope>NUCLEOTIDE SEQUENCE [LARGE SCALE GENOMIC DNA]</scope>
    <source>
        <strain evidence="9">Up_M1</strain>
        <tissue evidence="9">Testis</tissue>
    </source>
</reference>
<dbReference type="EMBL" id="JAGEUA010000003">
    <property type="protein sequence ID" value="KAL0992846.1"/>
    <property type="molecule type" value="Genomic_DNA"/>
</dbReference>
<dbReference type="AlphaFoldDB" id="A0ABD0XKX5"/>
<name>A0ABD0XKX5_UMBPY</name>
<protein>
    <submittedName>
        <fullName evidence="9">Uncharacterized protein</fullName>
    </submittedName>
</protein>
<feature type="signal peptide" evidence="8">
    <location>
        <begin position="1"/>
        <end position="19"/>
    </location>
</feature>
<evidence type="ECO:0000256" key="5">
    <source>
        <dbReference type="ARBA" id="ARBA00023136"/>
    </source>
</evidence>
<evidence type="ECO:0000256" key="4">
    <source>
        <dbReference type="ARBA" id="ARBA00022989"/>
    </source>
</evidence>
<keyword evidence="3 8" id="KW-0732">Signal</keyword>
<dbReference type="CDD" id="cd00063">
    <property type="entry name" value="FN3"/>
    <property type="match status" value="1"/>
</dbReference>
<proteinExistence type="predicted"/>
<keyword evidence="10" id="KW-1185">Reference proteome</keyword>
<feature type="chain" id="PRO_5044888245" evidence="8">
    <location>
        <begin position="20"/>
        <end position="229"/>
    </location>
</feature>
<evidence type="ECO:0000256" key="3">
    <source>
        <dbReference type="ARBA" id="ARBA00022729"/>
    </source>
</evidence>
<comment type="subcellular location">
    <subcellularLocation>
        <location evidence="1">Membrane</location>
        <topology evidence="1">Single-pass type I membrane protein</topology>
    </subcellularLocation>
</comment>
<dbReference type="SUPFAM" id="SSF49265">
    <property type="entry name" value="Fibronectin type III"/>
    <property type="match status" value="1"/>
</dbReference>
<dbReference type="InterPro" id="IPR003531">
    <property type="entry name" value="Hempt_rcpt_S_F1_CS"/>
</dbReference>
<evidence type="ECO:0000313" key="10">
    <source>
        <dbReference type="Proteomes" id="UP001557470"/>
    </source>
</evidence>
<evidence type="ECO:0000256" key="7">
    <source>
        <dbReference type="ARBA" id="ARBA00023180"/>
    </source>
</evidence>
<dbReference type="Gene3D" id="2.60.40.10">
    <property type="entry name" value="Immunoglobulins"/>
    <property type="match status" value="1"/>
</dbReference>
<gene>
    <name evidence="9" type="ORF">UPYG_G00099710</name>
</gene>
<dbReference type="PANTHER" id="PTHR23037">
    <property type="entry name" value="CYTOKINE RECEPTOR"/>
    <property type="match status" value="1"/>
</dbReference>
<dbReference type="GO" id="GO:0016020">
    <property type="term" value="C:membrane"/>
    <property type="evidence" value="ECO:0007669"/>
    <property type="project" value="UniProtKB-SubCell"/>
</dbReference>
<comment type="caution">
    <text evidence="9">The sequence shown here is derived from an EMBL/GenBank/DDBJ whole genome shotgun (WGS) entry which is preliminary data.</text>
</comment>
<dbReference type="Proteomes" id="UP001557470">
    <property type="component" value="Unassembled WGS sequence"/>
</dbReference>
<dbReference type="InterPro" id="IPR013783">
    <property type="entry name" value="Ig-like_fold"/>
</dbReference>
<dbReference type="PROSITE" id="PS01355">
    <property type="entry name" value="HEMATOPO_REC_S_F1"/>
    <property type="match status" value="1"/>
</dbReference>
<keyword evidence="7" id="KW-0325">Glycoprotein</keyword>
<organism evidence="9 10">
    <name type="scientific">Umbra pygmaea</name>
    <name type="common">Eastern mudminnow</name>
    <dbReference type="NCBI Taxonomy" id="75934"/>
    <lineage>
        <taxon>Eukaryota</taxon>
        <taxon>Metazoa</taxon>
        <taxon>Chordata</taxon>
        <taxon>Craniata</taxon>
        <taxon>Vertebrata</taxon>
        <taxon>Euteleostomi</taxon>
        <taxon>Actinopterygii</taxon>
        <taxon>Neopterygii</taxon>
        <taxon>Teleostei</taxon>
        <taxon>Protacanthopterygii</taxon>
        <taxon>Esociformes</taxon>
        <taxon>Umbridae</taxon>
        <taxon>Umbra</taxon>
    </lineage>
</organism>
<keyword evidence="5" id="KW-0472">Membrane</keyword>
<evidence type="ECO:0000313" key="9">
    <source>
        <dbReference type="EMBL" id="KAL0992846.1"/>
    </source>
</evidence>
<keyword evidence="2" id="KW-0812">Transmembrane</keyword>
<evidence type="ECO:0000256" key="2">
    <source>
        <dbReference type="ARBA" id="ARBA00022692"/>
    </source>
</evidence>
<evidence type="ECO:0000256" key="6">
    <source>
        <dbReference type="ARBA" id="ARBA00023170"/>
    </source>
</evidence>
<dbReference type="InterPro" id="IPR003961">
    <property type="entry name" value="FN3_dom"/>
</dbReference>
<evidence type="ECO:0000256" key="8">
    <source>
        <dbReference type="SAM" id="SignalP"/>
    </source>
</evidence>
<sequence>MKPVLTFCAIWNIIQLSWCNSAKDPFTCVTDYWKNISCIMNITDKSAGVDNIHYWLEFIEETDETIKYKCQLVEMGNSYGCTFLANVMEGIISFMDMDCFEVHLCYDNNSKTNYGKFIPVENIQLTAPSHLTVQWTPEGYHFTWKSGYEHHPYYTALKIGYQLCFYNEKCIETQSIFITRSDLEPDTEHALKIRSQVKRPLEFNKRHWSPWSALVQFKTDAREGKKELF</sequence>
<dbReference type="InterPro" id="IPR036116">
    <property type="entry name" value="FN3_sf"/>
</dbReference>
<accession>A0ABD0XKX5</accession>
<keyword evidence="4" id="KW-1133">Transmembrane helix</keyword>
<keyword evidence="6" id="KW-0675">Receptor</keyword>